<dbReference type="OrthoDB" id="10549038at2759"/>
<protein>
    <submittedName>
        <fullName evidence="1">Uncharacterized protein</fullName>
    </submittedName>
</protein>
<name>A0A7J6LHG8_PERCH</name>
<gene>
    <name evidence="1" type="ORF">FOL47_007864</name>
</gene>
<reference evidence="1 2" key="1">
    <citation type="submission" date="2020-04" db="EMBL/GenBank/DDBJ databases">
        <title>Perkinsus chesapeaki whole genome sequence.</title>
        <authorList>
            <person name="Bogema D.R."/>
        </authorList>
    </citation>
    <scope>NUCLEOTIDE SEQUENCE [LARGE SCALE GENOMIC DNA]</scope>
    <source>
        <strain evidence="1">ATCC PRA-425</strain>
    </source>
</reference>
<keyword evidence="2" id="KW-1185">Reference proteome</keyword>
<proteinExistence type="predicted"/>
<accession>A0A7J6LHG8</accession>
<dbReference type="EMBL" id="JAAPAO010000481">
    <property type="protein sequence ID" value="KAF4658734.1"/>
    <property type="molecule type" value="Genomic_DNA"/>
</dbReference>
<organism evidence="1 2">
    <name type="scientific">Perkinsus chesapeaki</name>
    <name type="common">Clam parasite</name>
    <name type="synonym">Perkinsus andrewsi</name>
    <dbReference type="NCBI Taxonomy" id="330153"/>
    <lineage>
        <taxon>Eukaryota</taxon>
        <taxon>Sar</taxon>
        <taxon>Alveolata</taxon>
        <taxon>Perkinsozoa</taxon>
        <taxon>Perkinsea</taxon>
        <taxon>Perkinsida</taxon>
        <taxon>Perkinsidae</taxon>
        <taxon>Perkinsus</taxon>
    </lineage>
</organism>
<feature type="non-terminal residue" evidence="1">
    <location>
        <position position="1"/>
    </location>
</feature>
<comment type="caution">
    <text evidence="1">The sequence shown here is derived from an EMBL/GenBank/DDBJ whole genome shotgun (WGS) entry which is preliminary data.</text>
</comment>
<sequence length="78" mass="9026">WIDVDAAFPVQKKTADQKRCTTPVAAMAALYEVNSEYRTEMKKKYQALIFRCEYPWSGGAPHEVKENFEFSSDGRPYE</sequence>
<dbReference type="AlphaFoldDB" id="A0A7J6LHG8"/>
<evidence type="ECO:0000313" key="1">
    <source>
        <dbReference type="EMBL" id="KAF4658734.1"/>
    </source>
</evidence>
<dbReference type="Proteomes" id="UP000591131">
    <property type="component" value="Unassembled WGS sequence"/>
</dbReference>
<evidence type="ECO:0000313" key="2">
    <source>
        <dbReference type="Proteomes" id="UP000591131"/>
    </source>
</evidence>